<evidence type="ECO:0000256" key="1">
    <source>
        <dbReference type="ARBA" id="ARBA00000085"/>
    </source>
</evidence>
<keyword evidence="7" id="KW-1133">Transmembrane helix</keyword>
<reference evidence="9 10" key="1">
    <citation type="submission" date="2021-06" db="EMBL/GenBank/DDBJ databases">
        <authorList>
            <person name="Criscuolo A."/>
        </authorList>
    </citation>
    <scope>NUCLEOTIDE SEQUENCE [LARGE SCALE GENOMIC DNA]</scope>
    <source>
        <strain evidence="10">CIP 111802</strain>
    </source>
</reference>
<comment type="catalytic activity">
    <reaction evidence="1">
        <text>ATP + protein L-histidine = ADP + protein N-phospho-L-histidine.</text>
        <dbReference type="EC" id="2.7.13.3"/>
    </reaction>
</comment>
<feature type="transmembrane region" description="Helical" evidence="7">
    <location>
        <begin position="115"/>
        <end position="135"/>
    </location>
</feature>
<feature type="domain" description="Histidine kinase" evidence="8">
    <location>
        <begin position="282"/>
        <end position="490"/>
    </location>
</feature>
<evidence type="ECO:0000256" key="4">
    <source>
        <dbReference type="ARBA" id="ARBA00022741"/>
    </source>
</evidence>
<dbReference type="EMBL" id="CAJVCE010000003">
    <property type="protein sequence ID" value="CAG7626725.1"/>
    <property type="molecule type" value="Genomic_DNA"/>
</dbReference>
<dbReference type="RefSeq" id="WP_218097635.1">
    <property type="nucleotide sequence ID" value="NZ_CAJVCE010000003.1"/>
</dbReference>
<dbReference type="InterPro" id="IPR003594">
    <property type="entry name" value="HATPase_dom"/>
</dbReference>
<feature type="transmembrane region" description="Helical" evidence="7">
    <location>
        <begin position="232"/>
        <end position="253"/>
    </location>
</feature>
<gene>
    <name evidence="9" type="primary">rcsC_4</name>
    <name evidence="9" type="ORF">PAECIP111802_01280</name>
</gene>
<keyword evidence="5 9" id="KW-0418">Kinase</keyword>
<evidence type="ECO:0000256" key="3">
    <source>
        <dbReference type="ARBA" id="ARBA00022679"/>
    </source>
</evidence>
<dbReference type="PANTHER" id="PTHR44936:SF10">
    <property type="entry name" value="SENSOR PROTEIN RSTB"/>
    <property type="match status" value="1"/>
</dbReference>
<sequence>MIIVTLIFLSVSVLVTYNKLNSTSTRFMYGIIVGWVVSFVSFILYLSKFNYYYNIIHSVFNFSPGTWNYLVLAKFNPLLLIRLLNLGVILFYCSLLGFAVSFTRSLKPRTQRRTYVFLATLFVLMLVLYDPALHIAVQSESLRFALELSGHALHFAKYAMLTIAFGLMMHYYLKYPNIRFIKNMTLVHTLSLIPVALLHVLLFSWAPKNLVKATYLEGYYNYLQPSFGTHKLLLSIMPYVVYAALTFMLVILYKYNSIETYRRNRDIQINKSIDTATLGTRAFTHALKNHLIAIQSEAGYLKDRHADDQETAYSLNLILKSCDAAMSSIGEAADKLKRIQLNLQVQPLDAPVRQALSLIEPRKAAVDIRFMPGQAPPIAYIDVPHLSEAIYNLLKNAMESLAQQDQGIITVEIKQQNGWGMIRISDNGLGVSEEHLDQIFDPFFTTKASVNNWGIGLSYCHKIVTGHDGKIQVESKAGAGTSFIIFLPII</sequence>
<keyword evidence="10" id="KW-1185">Reference proteome</keyword>
<dbReference type="PANTHER" id="PTHR44936">
    <property type="entry name" value="SENSOR PROTEIN CREC"/>
    <property type="match status" value="1"/>
</dbReference>
<comment type="caution">
    <text evidence="9">The sequence shown here is derived from an EMBL/GenBank/DDBJ whole genome shotgun (WGS) entry which is preliminary data.</text>
</comment>
<keyword evidence="7" id="KW-0472">Membrane</keyword>
<evidence type="ECO:0000256" key="2">
    <source>
        <dbReference type="ARBA" id="ARBA00012438"/>
    </source>
</evidence>
<keyword evidence="4" id="KW-0547">Nucleotide-binding</keyword>
<evidence type="ECO:0000256" key="7">
    <source>
        <dbReference type="SAM" id="Phobius"/>
    </source>
</evidence>
<keyword evidence="7" id="KW-0812">Transmembrane</keyword>
<dbReference type="SMART" id="SM00387">
    <property type="entry name" value="HATPase_c"/>
    <property type="match status" value="1"/>
</dbReference>
<dbReference type="EC" id="2.7.13.3" evidence="2"/>
<dbReference type="Pfam" id="PF02518">
    <property type="entry name" value="HATPase_c"/>
    <property type="match status" value="1"/>
</dbReference>
<proteinExistence type="predicted"/>
<name>A0ABM8VDR7_9BACL</name>
<protein>
    <recommendedName>
        <fullName evidence="2">histidine kinase</fullName>
        <ecNumber evidence="2">2.7.13.3</ecNumber>
    </recommendedName>
</protein>
<dbReference type="InterPro" id="IPR050980">
    <property type="entry name" value="2C_sensor_his_kinase"/>
</dbReference>
<accession>A0ABM8VDR7</accession>
<feature type="transmembrane region" description="Helical" evidence="7">
    <location>
        <begin position="28"/>
        <end position="46"/>
    </location>
</feature>
<dbReference type="InterPro" id="IPR005467">
    <property type="entry name" value="His_kinase_dom"/>
</dbReference>
<evidence type="ECO:0000256" key="5">
    <source>
        <dbReference type="ARBA" id="ARBA00022777"/>
    </source>
</evidence>
<evidence type="ECO:0000313" key="9">
    <source>
        <dbReference type="EMBL" id="CAG7626725.1"/>
    </source>
</evidence>
<feature type="transmembrane region" description="Helical" evidence="7">
    <location>
        <begin position="83"/>
        <end position="103"/>
    </location>
</feature>
<evidence type="ECO:0000259" key="8">
    <source>
        <dbReference type="PROSITE" id="PS50109"/>
    </source>
</evidence>
<dbReference type="GO" id="GO:0004673">
    <property type="term" value="F:protein histidine kinase activity"/>
    <property type="evidence" value="ECO:0007669"/>
    <property type="project" value="UniProtKB-EC"/>
</dbReference>
<keyword evidence="3 9" id="KW-0808">Transferase</keyword>
<keyword evidence="6" id="KW-0067">ATP-binding</keyword>
<feature type="transmembrane region" description="Helical" evidence="7">
    <location>
        <begin position="185"/>
        <end position="206"/>
    </location>
</feature>
<feature type="transmembrane region" description="Helical" evidence="7">
    <location>
        <begin position="155"/>
        <end position="173"/>
    </location>
</feature>
<organism evidence="9 10">
    <name type="scientific">Paenibacillus allorhizosphaerae</name>
    <dbReference type="NCBI Taxonomy" id="2849866"/>
    <lineage>
        <taxon>Bacteria</taxon>
        <taxon>Bacillati</taxon>
        <taxon>Bacillota</taxon>
        <taxon>Bacilli</taxon>
        <taxon>Bacillales</taxon>
        <taxon>Paenibacillaceae</taxon>
        <taxon>Paenibacillus</taxon>
    </lineage>
</organism>
<evidence type="ECO:0000256" key="6">
    <source>
        <dbReference type="ARBA" id="ARBA00022840"/>
    </source>
</evidence>
<dbReference type="Proteomes" id="UP000730618">
    <property type="component" value="Unassembled WGS sequence"/>
</dbReference>
<dbReference type="PROSITE" id="PS50109">
    <property type="entry name" value="HIS_KIN"/>
    <property type="match status" value="1"/>
</dbReference>
<evidence type="ECO:0000313" key="10">
    <source>
        <dbReference type="Proteomes" id="UP000730618"/>
    </source>
</evidence>